<dbReference type="Proteomes" id="UP000824010">
    <property type="component" value="Chromosome"/>
</dbReference>
<feature type="compositionally biased region" description="Low complexity" evidence="1">
    <location>
        <begin position="129"/>
        <end position="138"/>
    </location>
</feature>
<dbReference type="EMBL" id="CP077077">
    <property type="protein sequence ID" value="QXH58788.1"/>
    <property type="molecule type" value="Genomic_DNA"/>
</dbReference>
<dbReference type="InterPro" id="IPR022385">
    <property type="entry name" value="Rhs_assc_core"/>
</dbReference>
<accession>A0ABX8NRV5</accession>
<feature type="compositionally biased region" description="Low complexity" evidence="1">
    <location>
        <begin position="167"/>
        <end position="179"/>
    </location>
</feature>
<evidence type="ECO:0000256" key="1">
    <source>
        <dbReference type="SAM" id="MobiDB-lite"/>
    </source>
</evidence>
<evidence type="ECO:0000313" key="3">
    <source>
        <dbReference type="Proteomes" id="UP000824010"/>
    </source>
</evidence>
<reference evidence="2 3" key="1">
    <citation type="journal article" date="2021" name="Microorganisms">
        <title>The Ever-Expanding Pseudomonas Genus: Description of 43 New Species and Partition of the Pseudomonas putida Group.</title>
        <authorList>
            <person name="Girard L."/>
            <person name="Lood C."/>
            <person name="Hofte M."/>
            <person name="Vandamme P."/>
            <person name="Rokni-Zadeh H."/>
            <person name="van Noort V."/>
            <person name="Lavigne R."/>
            <person name="De Mot R."/>
        </authorList>
    </citation>
    <scope>NUCLEOTIDE SEQUENCE [LARGE SCALE GENOMIC DNA]</scope>
    <source>
        <strain evidence="2 3">COW77</strain>
    </source>
</reference>
<name>A0ABX8NRV5_9PSED</name>
<feature type="region of interest" description="Disordered" evidence="1">
    <location>
        <begin position="128"/>
        <end position="231"/>
    </location>
</feature>
<organism evidence="2 3">
    <name type="scientific">Pseudomonas maumuensis</name>
    <dbReference type="NCBI Taxonomy" id="2842354"/>
    <lineage>
        <taxon>Bacteria</taxon>
        <taxon>Pseudomonadati</taxon>
        <taxon>Pseudomonadota</taxon>
        <taxon>Gammaproteobacteria</taxon>
        <taxon>Pseudomonadales</taxon>
        <taxon>Pseudomonadaceae</taxon>
        <taxon>Pseudomonas</taxon>
    </lineage>
</organism>
<dbReference type="NCBIfam" id="TIGR03696">
    <property type="entry name" value="Rhs_assc_core"/>
    <property type="match status" value="1"/>
</dbReference>
<feature type="compositionally biased region" description="Polar residues" evidence="1">
    <location>
        <begin position="180"/>
        <end position="197"/>
    </location>
</feature>
<protein>
    <submittedName>
        <fullName evidence="2">RHS repeat-associated core domain-containing protein</fullName>
    </submittedName>
</protein>
<feature type="compositionally biased region" description="Polar residues" evidence="1">
    <location>
        <begin position="152"/>
        <end position="166"/>
    </location>
</feature>
<sequence>MSPHYPANSTAMEIYRRTTQYSTILAIDFQDSIVRHQNTRDGTAFCYTAFGHTPFNSRALRFTAQVHEPFEGYVLGKGYRVYSPILMRFFSVDSLSPFAEGGINAYAYCGGDPVNHIDPSGHMLRMNMSSAQRSSASSTRKPKSVPVDSSRRTTSNFAPEALSSTAGSRQRVQSGQQSGTHDTSNSPKVIRTHGTTPDSDSDWSSGYDGDSDSDSGNASSKRAYTEASVRGVQVLPNISQNGRINLSAVRNQPSDIWWVQERQDNSRNS</sequence>
<keyword evidence="3" id="KW-1185">Reference proteome</keyword>
<gene>
    <name evidence="2" type="ORF">KSS90_11455</name>
</gene>
<feature type="compositionally biased region" description="Low complexity" evidence="1">
    <location>
        <begin position="202"/>
        <end position="220"/>
    </location>
</feature>
<proteinExistence type="predicted"/>
<evidence type="ECO:0000313" key="2">
    <source>
        <dbReference type="EMBL" id="QXH58788.1"/>
    </source>
</evidence>